<keyword evidence="2" id="KW-0472">Membrane</keyword>
<keyword evidence="2" id="KW-1133">Transmembrane helix</keyword>
<dbReference type="Proteomes" id="UP000664332">
    <property type="component" value="Unassembled WGS sequence"/>
</dbReference>
<sequence>MSSHHSLESLALLPPTVKGLIIAAVVIQVVVLAAALRRWLQLPAGERPMDLPKPVWLAVILVCNIIGPVAFVIALRRHRTHNAEPATGPGCTGSAPDRAGLVTRLYPPDRTTR</sequence>
<protein>
    <recommendedName>
        <fullName evidence="5">Cardiolipin synthase N-terminal domain-containing protein</fullName>
    </recommendedName>
</protein>
<dbReference type="AlphaFoldDB" id="A0A939E0K5"/>
<accession>A0A939E0K5</accession>
<proteinExistence type="predicted"/>
<evidence type="ECO:0000256" key="1">
    <source>
        <dbReference type="SAM" id="MobiDB-lite"/>
    </source>
</evidence>
<keyword evidence="4" id="KW-1185">Reference proteome</keyword>
<feature type="region of interest" description="Disordered" evidence="1">
    <location>
        <begin position="83"/>
        <end position="113"/>
    </location>
</feature>
<reference evidence="3" key="1">
    <citation type="submission" date="2021-03" db="EMBL/GenBank/DDBJ databases">
        <authorList>
            <person name="Sun Q."/>
        </authorList>
    </citation>
    <scope>NUCLEOTIDE SEQUENCE</scope>
    <source>
        <strain evidence="3">CCM 8862</strain>
    </source>
</reference>
<dbReference type="EMBL" id="JAFLEQ010000005">
    <property type="protein sequence ID" value="MBN9643638.1"/>
    <property type="molecule type" value="Genomic_DNA"/>
</dbReference>
<evidence type="ECO:0000313" key="4">
    <source>
        <dbReference type="Proteomes" id="UP000664332"/>
    </source>
</evidence>
<organism evidence="3 4">
    <name type="scientific">Corynebacterium mendelii</name>
    <dbReference type="NCBI Taxonomy" id="2765362"/>
    <lineage>
        <taxon>Bacteria</taxon>
        <taxon>Bacillati</taxon>
        <taxon>Actinomycetota</taxon>
        <taxon>Actinomycetes</taxon>
        <taxon>Mycobacteriales</taxon>
        <taxon>Corynebacteriaceae</taxon>
        <taxon>Corynebacterium</taxon>
    </lineage>
</organism>
<feature type="transmembrane region" description="Helical" evidence="2">
    <location>
        <begin position="12"/>
        <end position="35"/>
    </location>
</feature>
<feature type="transmembrane region" description="Helical" evidence="2">
    <location>
        <begin position="55"/>
        <end position="75"/>
    </location>
</feature>
<evidence type="ECO:0000256" key="2">
    <source>
        <dbReference type="SAM" id="Phobius"/>
    </source>
</evidence>
<evidence type="ECO:0000313" key="3">
    <source>
        <dbReference type="EMBL" id="MBN9643638.1"/>
    </source>
</evidence>
<keyword evidence="2" id="KW-0812">Transmembrane</keyword>
<comment type="caution">
    <text evidence="3">The sequence shown here is derived from an EMBL/GenBank/DDBJ whole genome shotgun (WGS) entry which is preliminary data.</text>
</comment>
<name>A0A939E0K5_9CORY</name>
<dbReference type="RefSeq" id="WP_207118380.1">
    <property type="nucleotide sequence ID" value="NZ_JAFLEQ010000005.1"/>
</dbReference>
<evidence type="ECO:0008006" key="5">
    <source>
        <dbReference type="Google" id="ProtNLM"/>
    </source>
</evidence>
<gene>
    <name evidence="3" type="ORF">JZY06_03195</name>
</gene>